<dbReference type="CDD" id="cd14279">
    <property type="entry name" value="CUE"/>
    <property type="match status" value="1"/>
</dbReference>
<dbReference type="PANTHER" id="PTHR13308">
    <property type="entry name" value="NEDD4-BINDING PROTEIN 2-LIKE 1"/>
    <property type="match status" value="1"/>
</dbReference>
<dbReference type="InterPro" id="IPR026302">
    <property type="entry name" value="NEDD4-bd_p2"/>
</dbReference>
<dbReference type="OrthoDB" id="3231855at2759"/>
<sequence>MASGPTMDNKSHWLQQLCKLFCNLDREVIQSVFESCQFNVERTQLLLCDMTFGDTKPIITTPVHYPPYNSPWQGSSPQYDHLSHVVALIRDGCKILILMRGLPGSGKSTLASLLLKEGLGQVFHDEFIFSTDDYFKKSGHYTYDPTQLDEAHRWNQRRCFSNMKKAVSPIIIDNTNLQLREMRVYCVMAVQYGYIVEIMEPNTPWALNPNTLAIRNSHGVDKKKIGEMKTRYQQNLTVADLFKEFCLQYTVQMPQERKYPLLPTPQPIPMSTDIVDKPKKKETKVPVEYVHKFKTRHDDSPDKVRACADADQLLDIGNERKQKETNSEGVFNLSFSISTS</sequence>
<dbReference type="Gene3D" id="1.10.8.10">
    <property type="entry name" value="DNA helicase RuvA subunit, C-terminal domain"/>
    <property type="match status" value="1"/>
</dbReference>
<reference evidence="1 2" key="1">
    <citation type="submission" date="2015-09" db="EMBL/GenBank/DDBJ databases">
        <title>Draft genome of the scarab beetle Oryctes borbonicus.</title>
        <authorList>
            <person name="Meyer J.M."/>
            <person name="Markov G.V."/>
            <person name="Baskaran P."/>
            <person name="Herrmann M."/>
            <person name="Sommer R.J."/>
            <person name="Roedelsperger C."/>
        </authorList>
    </citation>
    <scope>NUCLEOTIDE SEQUENCE [LARGE SCALE GENOMIC DNA]</scope>
    <source>
        <strain evidence="1">OB123</strain>
        <tissue evidence="1">Whole animal</tissue>
    </source>
</reference>
<dbReference type="EMBL" id="LJIG01022775">
    <property type="protein sequence ID" value="KRT78779.1"/>
    <property type="molecule type" value="Genomic_DNA"/>
</dbReference>
<organism evidence="1 2">
    <name type="scientific">Oryctes borbonicus</name>
    <dbReference type="NCBI Taxonomy" id="1629725"/>
    <lineage>
        <taxon>Eukaryota</taxon>
        <taxon>Metazoa</taxon>
        <taxon>Ecdysozoa</taxon>
        <taxon>Arthropoda</taxon>
        <taxon>Hexapoda</taxon>
        <taxon>Insecta</taxon>
        <taxon>Pterygota</taxon>
        <taxon>Neoptera</taxon>
        <taxon>Endopterygota</taxon>
        <taxon>Coleoptera</taxon>
        <taxon>Polyphaga</taxon>
        <taxon>Scarabaeiformia</taxon>
        <taxon>Scarabaeidae</taxon>
        <taxon>Dynastinae</taxon>
        <taxon>Oryctes</taxon>
    </lineage>
</organism>
<dbReference type="Gene3D" id="3.40.50.300">
    <property type="entry name" value="P-loop containing nucleotide triphosphate hydrolases"/>
    <property type="match status" value="1"/>
</dbReference>
<comment type="caution">
    <text evidence="1">The sequence shown here is derived from an EMBL/GenBank/DDBJ whole genome shotgun (WGS) entry which is preliminary data.</text>
</comment>
<gene>
    <name evidence="1" type="ORF">AMK59_8644</name>
</gene>
<evidence type="ECO:0000313" key="1">
    <source>
        <dbReference type="EMBL" id="KRT78779.1"/>
    </source>
</evidence>
<keyword evidence="2" id="KW-1185">Reference proteome</keyword>
<dbReference type="InterPro" id="IPR027417">
    <property type="entry name" value="P-loop_NTPase"/>
</dbReference>
<evidence type="ECO:0000313" key="2">
    <source>
        <dbReference type="Proteomes" id="UP000051574"/>
    </source>
</evidence>
<proteinExistence type="predicted"/>
<dbReference type="Proteomes" id="UP000051574">
    <property type="component" value="Unassembled WGS sequence"/>
</dbReference>
<name>A0A0T6AV32_9SCAR</name>
<protein>
    <submittedName>
        <fullName evidence="1">Uncharacterized protein</fullName>
    </submittedName>
</protein>
<dbReference type="PANTHER" id="PTHR13308:SF40">
    <property type="entry name" value="NEDD4-BINDING PROTEIN 2-LIKE 1"/>
    <property type="match status" value="1"/>
</dbReference>
<accession>A0A0T6AV32</accession>
<dbReference type="AlphaFoldDB" id="A0A0T6AV32"/>
<dbReference type="Pfam" id="PF13671">
    <property type="entry name" value="AAA_33"/>
    <property type="match status" value="1"/>
</dbReference>
<dbReference type="SUPFAM" id="SSF52540">
    <property type="entry name" value="P-loop containing nucleoside triphosphate hydrolases"/>
    <property type="match status" value="1"/>
</dbReference>